<keyword evidence="6 7" id="KW-0472">Membrane</keyword>
<evidence type="ECO:0000313" key="11">
    <source>
        <dbReference type="Proteomes" id="UP000091897"/>
    </source>
</evidence>
<evidence type="ECO:0000256" key="1">
    <source>
        <dbReference type="ARBA" id="ARBA00004651"/>
    </source>
</evidence>
<dbReference type="STRING" id="463025.BAU08_11245"/>
<dbReference type="EMBL" id="CP016171">
    <property type="protein sequence ID" value="ANN71821.1"/>
    <property type="molecule type" value="Genomic_DNA"/>
</dbReference>
<dbReference type="PANTHER" id="PTHR43163">
    <property type="entry name" value="DIPEPTIDE TRANSPORT SYSTEM PERMEASE PROTEIN DPPB-RELATED"/>
    <property type="match status" value="1"/>
</dbReference>
<evidence type="ECO:0000259" key="8">
    <source>
        <dbReference type="PROSITE" id="PS50928"/>
    </source>
</evidence>
<dbReference type="Gene3D" id="1.10.3720.10">
    <property type="entry name" value="MetI-like"/>
    <property type="match status" value="1"/>
</dbReference>
<keyword evidence="11" id="KW-1185">Reference proteome</keyword>
<evidence type="ECO:0000313" key="10">
    <source>
        <dbReference type="EMBL" id="ANN71821.1"/>
    </source>
</evidence>
<accession>A0A193FI07</accession>
<evidence type="ECO:0000256" key="4">
    <source>
        <dbReference type="ARBA" id="ARBA00022692"/>
    </source>
</evidence>
<evidence type="ECO:0000313" key="9">
    <source>
        <dbReference type="EMBL" id="ANN66744.1"/>
    </source>
</evidence>
<dbReference type="GO" id="GO:0071916">
    <property type="term" value="F:dipeptide transmembrane transporter activity"/>
    <property type="evidence" value="ECO:0007669"/>
    <property type="project" value="TreeGrafter"/>
</dbReference>
<comment type="similarity">
    <text evidence="7">Belongs to the binding-protein-dependent transport system permease family.</text>
</comment>
<evidence type="ECO:0000256" key="2">
    <source>
        <dbReference type="ARBA" id="ARBA00022448"/>
    </source>
</evidence>
<evidence type="ECO:0000256" key="6">
    <source>
        <dbReference type="ARBA" id="ARBA00023136"/>
    </source>
</evidence>
<gene>
    <name evidence="9" type="ORF">BAU06_11045</name>
    <name evidence="10" type="ORF">BAU08_11245</name>
</gene>
<feature type="transmembrane region" description="Helical" evidence="7">
    <location>
        <begin position="101"/>
        <end position="122"/>
    </location>
</feature>
<dbReference type="Pfam" id="PF19300">
    <property type="entry name" value="BPD_transp_1_N"/>
    <property type="match status" value="1"/>
</dbReference>
<dbReference type="SUPFAM" id="SSF161098">
    <property type="entry name" value="MetI-like"/>
    <property type="match status" value="1"/>
</dbReference>
<dbReference type="InterPro" id="IPR045621">
    <property type="entry name" value="BPD_transp_1_N"/>
</dbReference>
<dbReference type="RefSeq" id="WP_066348772.1">
    <property type="nucleotide sequence ID" value="NZ_CBCSFJ010000038.1"/>
</dbReference>
<keyword evidence="4 7" id="KW-0812">Transmembrane</keyword>
<keyword evidence="2 7" id="KW-0813">Transport</keyword>
<dbReference type="InterPro" id="IPR000515">
    <property type="entry name" value="MetI-like"/>
</dbReference>
<evidence type="ECO:0000256" key="5">
    <source>
        <dbReference type="ARBA" id="ARBA00022989"/>
    </source>
</evidence>
<feature type="transmembrane region" description="Helical" evidence="7">
    <location>
        <begin position="231"/>
        <end position="257"/>
    </location>
</feature>
<protein>
    <submittedName>
        <fullName evidence="10">Peptide ABC transporter</fullName>
    </submittedName>
</protein>
<keyword evidence="5 7" id="KW-1133">Transmembrane helix</keyword>
<proteinExistence type="inferred from homology"/>
<dbReference type="Proteomes" id="UP000091897">
    <property type="component" value="Chromosome"/>
</dbReference>
<evidence type="ECO:0000313" key="12">
    <source>
        <dbReference type="Proteomes" id="UP000092213"/>
    </source>
</evidence>
<dbReference type="PANTHER" id="PTHR43163:SF6">
    <property type="entry name" value="DIPEPTIDE TRANSPORT SYSTEM PERMEASE PROTEIN DPPB-RELATED"/>
    <property type="match status" value="1"/>
</dbReference>
<dbReference type="KEGG" id="bbro:BAU06_11045"/>
<reference evidence="11 12" key="1">
    <citation type="submission" date="2016-06" db="EMBL/GenBank/DDBJ databases">
        <title>Complete genome sequences of Bordetella bronchialis and Bordetella flabilis.</title>
        <authorList>
            <person name="LiPuma J.J."/>
            <person name="Spilker T."/>
        </authorList>
    </citation>
    <scope>NUCLEOTIDE SEQUENCE [LARGE SCALE GENOMIC DNA]</scope>
    <source>
        <strain evidence="10 12">AU17976</strain>
        <strain evidence="9 11">AU3182</strain>
    </source>
</reference>
<feature type="transmembrane region" description="Helical" evidence="7">
    <location>
        <begin position="175"/>
        <end position="196"/>
    </location>
</feature>
<feature type="transmembrane region" description="Helical" evidence="7">
    <location>
        <begin position="134"/>
        <end position="155"/>
    </location>
</feature>
<dbReference type="CDD" id="cd06261">
    <property type="entry name" value="TM_PBP2"/>
    <property type="match status" value="1"/>
</dbReference>
<evidence type="ECO:0000256" key="3">
    <source>
        <dbReference type="ARBA" id="ARBA00022475"/>
    </source>
</evidence>
<name>A0A193FI07_9BORD</name>
<feature type="domain" description="ABC transmembrane type-1" evidence="8">
    <location>
        <begin position="95"/>
        <end position="304"/>
    </location>
</feature>
<dbReference type="InterPro" id="IPR035906">
    <property type="entry name" value="MetI-like_sf"/>
</dbReference>
<feature type="transmembrane region" description="Helical" evidence="7">
    <location>
        <begin position="286"/>
        <end position="307"/>
    </location>
</feature>
<dbReference type="OrthoDB" id="9803623at2"/>
<dbReference type="GO" id="GO:0005886">
    <property type="term" value="C:plasma membrane"/>
    <property type="evidence" value="ECO:0007669"/>
    <property type="project" value="UniProtKB-SubCell"/>
</dbReference>
<sequence length="315" mass="33879">MLMYLLRRLLSAIPVLVLVSLLTLSLIWLVPGDAAAELAGPGASTQELARLRTELGLDQPAYVQAWRWYVNVLHGDLGRSLLLNRGVTEAILERLPVTASLTLLALLMTVAVGMSAGVLAAVRRNTWVDQLSMSLAMLGLSLPDFWLGLVGIYLFSVQLGWFPTGGYVPFTQSPLGWLHSMFLPAAALAATQLGLLARMTRSSMLEVLSQDYIRTARAKGAPPRSVIGRHALINIAVPTLTVIGVNVGILIGGAVIVESVFSIPGVGRLVIGAIQRRDLPVIQGGLLMIACAMVLVNLVVDLLYAVFDPRVRYGR</sequence>
<dbReference type="PROSITE" id="PS50928">
    <property type="entry name" value="ABC_TM1"/>
    <property type="match status" value="1"/>
</dbReference>
<dbReference type="AlphaFoldDB" id="A0A193FI07"/>
<evidence type="ECO:0000256" key="7">
    <source>
        <dbReference type="RuleBase" id="RU363032"/>
    </source>
</evidence>
<organism evidence="10 12">
    <name type="scientific">Bordetella bronchialis</name>
    <dbReference type="NCBI Taxonomy" id="463025"/>
    <lineage>
        <taxon>Bacteria</taxon>
        <taxon>Pseudomonadati</taxon>
        <taxon>Pseudomonadota</taxon>
        <taxon>Betaproteobacteria</taxon>
        <taxon>Burkholderiales</taxon>
        <taxon>Alcaligenaceae</taxon>
        <taxon>Bordetella</taxon>
    </lineage>
</organism>
<dbReference type="EMBL" id="CP016170">
    <property type="protein sequence ID" value="ANN66744.1"/>
    <property type="molecule type" value="Genomic_DNA"/>
</dbReference>
<comment type="subcellular location">
    <subcellularLocation>
        <location evidence="1 7">Cell membrane</location>
        <topology evidence="1 7">Multi-pass membrane protein</topology>
    </subcellularLocation>
</comment>
<keyword evidence="3" id="KW-1003">Cell membrane</keyword>
<dbReference type="Pfam" id="PF00528">
    <property type="entry name" value="BPD_transp_1"/>
    <property type="match status" value="1"/>
</dbReference>
<dbReference type="Proteomes" id="UP000092213">
    <property type="component" value="Chromosome"/>
</dbReference>